<evidence type="ECO:0000256" key="1">
    <source>
        <dbReference type="SAM" id="MobiDB-lite"/>
    </source>
</evidence>
<evidence type="ECO:0000313" key="2">
    <source>
        <dbReference type="EMBL" id="MBW0565076.1"/>
    </source>
</evidence>
<evidence type="ECO:0000313" key="3">
    <source>
        <dbReference type="Proteomes" id="UP000765509"/>
    </source>
</evidence>
<proteinExistence type="predicted"/>
<protein>
    <submittedName>
        <fullName evidence="2">Uncharacterized protein</fullName>
    </submittedName>
</protein>
<feature type="region of interest" description="Disordered" evidence="1">
    <location>
        <begin position="61"/>
        <end position="135"/>
    </location>
</feature>
<feature type="compositionally biased region" description="Basic and acidic residues" evidence="1">
    <location>
        <begin position="66"/>
        <end position="84"/>
    </location>
</feature>
<sequence>MGPTGFMAKLVSRRSLPNFGSKGFGDQFWLRCVQLWFGTYLALGARWLHPFGLIGLGQKGPNWPTDRMDHRSHRGSEWPKKAIEAKTPLMKGVGQEPMVMDREPGGPQKTRGPPRPKIKDEGLGFGEVEIGQEGQ</sequence>
<keyword evidence="3" id="KW-1185">Reference proteome</keyword>
<reference evidence="2" key="1">
    <citation type="submission" date="2021-03" db="EMBL/GenBank/DDBJ databases">
        <title>Draft genome sequence of rust myrtle Austropuccinia psidii MF-1, a brazilian biotype.</title>
        <authorList>
            <person name="Quecine M.C."/>
            <person name="Pachon D.M.R."/>
            <person name="Bonatelli M.L."/>
            <person name="Correr F.H."/>
            <person name="Franceschini L.M."/>
            <person name="Leite T.F."/>
            <person name="Margarido G.R.A."/>
            <person name="Almeida C.A."/>
            <person name="Ferrarezi J.A."/>
            <person name="Labate C.A."/>
        </authorList>
    </citation>
    <scope>NUCLEOTIDE SEQUENCE</scope>
    <source>
        <strain evidence="2">MF-1</strain>
    </source>
</reference>
<name>A0A9Q3JNB3_9BASI</name>
<gene>
    <name evidence="2" type="ORF">O181_104791</name>
</gene>
<dbReference type="Proteomes" id="UP000765509">
    <property type="component" value="Unassembled WGS sequence"/>
</dbReference>
<comment type="caution">
    <text evidence="2">The sequence shown here is derived from an EMBL/GenBank/DDBJ whole genome shotgun (WGS) entry which is preliminary data.</text>
</comment>
<dbReference type="EMBL" id="AVOT02076823">
    <property type="protein sequence ID" value="MBW0565076.1"/>
    <property type="molecule type" value="Genomic_DNA"/>
</dbReference>
<accession>A0A9Q3JNB3</accession>
<organism evidence="2 3">
    <name type="scientific">Austropuccinia psidii MF-1</name>
    <dbReference type="NCBI Taxonomy" id="1389203"/>
    <lineage>
        <taxon>Eukaryota</taxon>
        <taxon>Fungi</taxon>
        <taxon>Dikarya</taxon>
        <taxon>Basidiomycota</taxon>
        <taxon>Pucciniomycotina</taxon>
        <taxon>Pucciniomycetes</taxon>
        <taxon>Pucciniales</taxon>
        <taxon>Sphaerophragmiaceae</taxon>
        <taxon>Austropuccinia</taxon>
    </lineage>
</organism>
<dbReference type="AlphaFoldDB" id="A0A9Q3JNB3"/>